<evidence type="ECO:0000313" key="1">
    <source>
        <dbReference type="EMBL" id="GIH16394.1"/>
    </source>
</evidence>
<keyword evidence="2" id="KW-1185">Reference proteome</keyword>
<sequence length="50" mass="5660">MRRYALAAQLVHDVLRPVLIHVPKIARRRWLSVTPGKAACPASDMVVLPW</sequence>
<organism evidence="1 2">
    <name type="scientific">Rugosimonospora africana</name>
    <dbReference type="NCBI Taxonomy" id="556532"/>
    <lineage>
        <taxon>Bacteria</taxon>
        <taxon>Bacillati</taxon>
        <taxon>Actinomycetota</taxon>
        <taxon>Actinomycetes</taxon>
        <taxon>Micromonosporales</taxon>
        <taxon>Micromonosporaceae</taxon>
        <taxon>Rugosimonospora</taxon>
    </lineage>
</organism>
<evidence type="ECO:0000313" key="2">
    <source>
        <dbReference type="Proteomes" id="UP000642748"/>
    </source>
</evidence>
<dbReference type="Proteomes" id="UP000642748">
    <property type="component" value="Unassembled WGS sequence"/>
</dbReference>
<accession>A0A8J3QTS6</accession>
<reference evidence="1" key="1">
    <citation type="submission" date="2021-01" db="EMBL/GenBank/DDBJ databases">
        <title>Whole genome shotgun sequence of Rugosimonospora africana NBRC 104875.</title>
        <authorList>
            <person name="Komaki H."/>
            <person name="Tamura T."/>
        </authorList>
    </citation>
    <scope>NUCLEOTIDE SEQUENCE</scope>
    <source>
        <strain evidence="1">NBRC 104875</strain>
    </source>
</reference>
<name>A0A8J3QTS6_9ACTN</name>
<comment type="caution">
    <text evidence="1">The sequence shown here is derived from an EMBL/GenBank/DDBJ whole genome shotgun (WGS) entry which is preliminary data.</text>
</comment>
<dbReference type="EMBL" id="BONZ01000043">
    <property type="protein sequence ID" value="GIH16394.1"/>
    <property type="molecule type" value="Genomic_DNA"/>
</dbReference>
<proteinExistence type="predicted"/>
<gene>
    <name evidence="1" type="ORF">Raf01_45660</name>
</gene>
<protein>
    <submittedName>
        <fullName evidence="1">Uncharacterized protein</fullName>
    </submittedName>
</protein>
<dbReference type="AlphaFoldDB" id="A0A8J3QTS6"/>